<feature type="transmembrane region" description="Helical" evidence="1">
    <location>
        <begin position="6"/>
        <end position="23"/>
    </location>
</feature>
<evidence type="ECO:0008006" key="4">
    <source>
        <dbReference type="Google" id="ProtNLM"/>
    </source>
</evidence>
<keyword evidence="1" id="KW-1133">Transmembrane helix</keyword>
<keyword evidence="1" id="KW-0472">Membrane</keyword>
<evidence type="ECO:0000313" key="2">
    <source>
        <dbReference type="EMBL" id="OGG71548.1"/>
    </source>
</evidence>
<proteinExistence type="predicted"/>
<sequence>MIYVYAFLAGGAVTVAVTFFEFLGARTLSGFFAIMPVSTWVSYLFIGQIEEPGFVARHALFVILGTVVAWFPYMFTIYFLAPRIGTNKAILVGLIVFGVLSLIFLKFYRL</sequence>
<gene>
    <name evidence="2" type="ORF">A3A35_00170</name>
</gene>
<feature type="transmembrane region" description="Helical" evidence="1">
    <location>
        <begin position="89"/>
        <end position="108"/>
    </location>
</feature>
<name>A0A1F6ED15_9BACT</name>
<keyword evidence="1" id="KW-0812">Transmembrane</keyword>
<organism evidence="2 3">
    <name type="scientific">Candidatus Kaiserbacteria bacterium RIFCSPLOWO2_01_FULL_51_21</name>
    <dbReference type="NCBI Taxonomy" id="1798508"/>
    <lineage>
        <taxon>Bacteria</taxon>
        <taxon>Candidatus Kaiseribacteriota</taxon>
    </lineage>
</organism>
<accession>A0A1F6ED15</accession>
<evidence type="ECO:0000313" key="3">
    <source>
        <dbReference type="Proteomes" id="UP000179115"/>
    </source>
</evidence>
<evidence type="ECO:0000256" key="1">
    <source>
        <dbReference type="SAM" id="Phobius"/>
    </source>
</evidence>
<dbReference type="Proteomes" id="UP000179115">
    <property type="component" value="Unassembled WGS sequence"/>
</dbReference>
<dbReference type="STRING" id="1798508.A3A35_00170"/>
<feature type="transmembrane region" description="Helical" evidence="1">
    <location>
        <begin position="30"/>
        <end position="46"/>
    </location>
</feature>
<comment type="caution">
    <text evidence="2">The sequence shown here is derived from an EMBL/GenBank/DDBJ whole genome shotgun (WGS) entry which is preliminary data.</text>
</comment>
<feature type="transmembrane region" description="Helical" evidence="1">
    <location>
        <begin position="58"/>
        <end position="80"/>
    </location>
</feature>
<dbReference type="EMBL" id="MFLV01000015">
    <property type="protein sequence ID" value="OGG71548.1"/>
    <property type="molecule type" value="Genomic_DNA"/>
</dbReference>
<reference evidence="2 3" key="1">
    <citation type="journal article" date="2016" name="Nat. Commun.">
        <title>Thousands of microbial genomes shed light on interconnected biogeochemical processes in an aquifer system.</title>
        <authorList>
            <person name="Anantharaman K."/>
            <person name="Brown C.T."/>
            <person name="Hug L.A."/>
            <person name="Sharon I."/>
            <person name="Castelle C.J."/>
            <person name="Probst A.J."/>
            <person name="Thomas B.C."/>
            <person name="Singh A."/>
            <person name="Wilkins M.J."/>
            <person name="Karaoz U."/>
            <person name="Brodie E.L."/>
            <person name="Williams K.H."/>
            <person name="Hubbard S.S."/>
            <person name="Banfield J.F."/>
        </authorList>
    </citation>
    <scope>NUCLEOTIDE SEQUENCE [LARGE SCALE GENOMIC DNA]</scope>
</reference>
<protein>
    <recommendedName>
        <fullName evidence="4">DUF3147 domain-containing protein</fullName>
    </recommendedName>
</protein>
<dbReference type="AlphaFoldDB" id="A0A1F6ED15"/>